<reference evidence="1" key="1">
    <citation type="submission" date="2005-03" db="EMBL/GenBank/DDBJ databases">
        <authorList>
            <person name="Han Z."/>
        </authorList>
    </citation>
    <scope>NUCLEOTIDE SEQUENCE</scope>
</reference>
<accession>Q5C6R7</accession>
<dbReference type="AlphaFoldDB" id="Q5C6R7"/>
<name>Q5C6R7_SCHJA</name>
<evidence type="ECO:0000313" key="1">
    <source>
        <dbReference type="EMBL" id="AAX24657.1"/>
    </source>
</evidence>
<protein>
    <submittedName>
        <fullName evidence="1">Uncharacterized protein</fullName>
    </submittedName>
</protein>
<sequence length="58" mass="6716">MQIHNQIFLYAFASLLKLNLPLIFHCRSSKRLQSSQKILCILKMCIEPRARESGGQLK</sequence>
<dbReference type="EMBL" id="AY808768">
    <property type="protein sequence ID" value="AAX24657.1"/>
    <property type="molecule type" value="mRNA"/>
</dbReference>
<organism evidence="1">
    <name type="scientific">Schistosoma japonicum</name>
    <name type="common">Blood fluke</name>
    <dbReference type="NCBI Taxonomy" id="6182"/>
    <lineage>
        <taxon>Eukaryota</taxon>
        <taxon>Metazoa</taxon>
        <taxon>Spiralia</taxon>
        <taxon>Lophotrochozoa</taxon>
        <taxon>Platyhelminthes</taxon>
        <taxon>Trematoda</taxon>
        <taxon>Digenea</taxon>
        <taxon>Strigeidida</taxon>
        <taxon>Schistosomatoidea</taxon>
        <taxon>Schistosomatidae</taxon>
        <taxon>Schistosoma</taxon>
    </lineage>
</organism>
<proteinExistence type="evidence at transcript level"/>
<reference evidence="1" key="2">
    <citation type="journal article" date="2006" name="PLoS Pathog.">
        <title>New perspectives on host-parasite interplay by comparative transcriptomic and proteomic analyses of Schistosoma japonicum.</title>
        <authorList>
            <person name="Liu F."/>
            <person name="Lu J."/>
            <person name="Hu W."/>
            <person name="Wang S.Y."/>
            <person name="Cui S.J."/>
            <person name="Chi M."/>
            <person name="Yan Q."/>
            <person name="Wang X.R."/>
            <person name="Song H.D."/>
            <person name="Xu X.N."/>
            <person name="Wang J.J."/>
            <person name="Zhang X.L."/>
            <person name="Zhang X."/>
            <person name="Wang Z.Q."/>
            <person name="Xue C.L."/>
            <person name="Brindley P.J."/>
            <person name="McManus D.P."/>
            <person name="Yang P.Y."/>
            <person name="Feng Z."/>
            <person name="Chen Z."/>
            <person name="Han Z.G."/>
        </authorList>
    </citation>
    <scope>NUCLEOTIDE SEQUENCE</scope>
</reference>